<evidence type="ECO:0000313" key="2">
    <source>
        <dbReference type="Proteomes" id="UP001234989"/>
    </source>
</evidence>
<sequence>MSIFPIPASVSKRIDALRRKFFWQGSEDKKKYHLVKWEELLVDKKAGGLSIRNMKKQNRSLMMKWLWKFATDEGMLWKEAIVAKYGLEDKWMTKIVTTPYGCSVWRAIRNLWPLMQIRTTVKIRNGH</sequence>
<protein>
    <submittedName>
        <fullName evidence="1">Uncharacterized protein</fullName>
    </submittedName>
</protein>
<reference evidence="1" key="1">
    <citation type="submission" date="2023-08" db="EMBL/GenBank/DDBJ databases">
        <title>A de novo genome assembly of Solanum verrucosum Schlechtendal, a Mexican diploid species geographically isolated from the other diploid A-genome species in potato relatives.</title>
        <authorList>
            <person name="Hosaka K."/>
        </authorList>
    </citation>
    <scope>NUCLEOTIDE SEQUENCE</scope>
    <source>
        <tissue evidence="1">Young leaves</tissue>
    </source>
</reference>
<accession>A0AAF0QIZ5</accession>
<keyword evidence="2" id="KW-1185">Reference proteome</keyword>
<dbReference type="PANTHER" id="PTHR33116:SF85">
    <property type="entry name" value="REVERSE TRANSCRIPTASE ZINC-BINDING DOMAIN-CONTAINING PROTEIN"/>
    <property type="match status" value="1"/>
</dbReference>
<dbReference type="AlphaFoldDB" id="A0AAF0QIZ5"/>
<dbReference type="EMBL" id="CP133615">
    <property type="protein sequence ID" value="WMV24629.1"/>
    <property type="molecule type" value="Genomic_DNA"/>
</dbReference>
<name>A0AAF0QIZ5_SOLVR</name>
<organism evidence="1 2">
    <name type="scientific">Solanum verrucosum</name>
    <dbReference type="NCBI Taxonomy" id="315347"/>
    <lineage>
        <taxon>Eukaryota</taxon>
        <taxon>Viridiplantae</taxon>
        <taxon>Streptophyta</taxon>
        <taxon>Embryophyta</taxon>
        <taxon>Tracheophyta</taxon>
        <taxon>Spermatophyta</taxon>
        <taxon>Magnoliopsida</taxon>
        <taxon>eudicotyledons</taxon>
        <taxon>Gunneridae</taxon>
        <taxon>Pentapetalae</taxon>
        <taxon>asterids</taxon>
        <taxon>lamiids</taxon>
        <taxon>Solanales</taxon>
        <taxon>Solanaceae</taxon>
        <taxon>Solanoideae</taxon>
        <taxon>Solaneae</taxon>
        <taxon>Solanum</taxon>
    </lineage>
</organism>
<evidence type="ECO:0000313" key="1">
    <source>
        <dbReference type="EMBL" id="WMV24629.1"/>
    </source>
</evidence>
<proteinExistence type="predicted"/>
<dbReference type="Proteomes" id="UP001234989">
    <property type="component" value="Chromosome 4"/>
</dbReference>
<gene>
    <name evidence="1" type="ORF">MTR67_018014</name>
</gene>
<dbReference type="PANTHER" id="PTHR33116">
    <property type="entry name" value="REVERSE TRANSCRIPTASE ZINC-BINDING DOMAIN-CONTAINING PROTEIN-RELATED-RELATED"/>
    <property type="match status" value="1"/>
</dbReference>